<reference evidence="10" key="1">
    <citation type="submission" date="2023-08" db="EMBL/GenBank/DDBJ databases">
        <title>Rhodospirillaceae gen. nov., a novel taxon isolated from the Yangtze River Yuezi River estuary sludge.</title>
        <authorList>
            <person name="Ruan L."/>
        </authorList>
    </citation>
    <scope>NUCLEOTIDE SEQUENCE [LARGE SCALE GENOMIC DNA]</scope>
    <source>
        <strain evidence="10">R-7</strain>
    </source>
</reference>
<evidence type="ECO:0000256" key="4">
    <source>
        <dbReference type="ARBA" id="ARBA00022596"/>
    </source>
</evidence>
<comment type="subcellular location">
    <subcellularLocation>
        <location evidence="8">Cell membrane</location>
        <topology evidence="8">Multi-pass membrane protein</topology>
    </subcellularLocation>
    <subcellularLocation>
        <location evidence="1">Endomembrane system</location>
        <topology evidence="1">Multi-pass membrane protein</topology>
    </subcellularLocation>
</comment>
<evidence type="ECO:0000256" key="6">
    <source>
        <dbReference type="ARBA" id="ARBA00022989"/>
    </source>
</evidence>
<feature type="transmembrane region" description="Helical" evidence="8">
    <location>
        <begin position="310"/>
        <end position="332"/>
    </location>
</feature>
<dbReference type="RefSeq" id="WP_379961574.1">
    <property type="nucleotide sequence ID" value="NZ_JAUYVI010000010.1"/>
</dbReference>
<dbReference type="Pfam" id="PF03824">
    <property type="entry name" value="NicO"/>
    <property type="match status" value="1"/>
</dbReference>
<dbReference type="Proteomes" id="UP001230156">
    <property type="component" value="Unassembled WGS sequence"/>
</dbReference>
<feature type="transmembrane region" description="Helical" evidence="8">
    <location>
        <begin position="12"/>
        <end position="33"/>
    </location>
</feature>
<feature type="transmembrane region" description="Helical" evidence="8">
    <location>
        <begin position="190"/>
        <end position="212"/>
    </location>
</feature>
<feature type="transmembrane region" description="Helical" evidence="8">
    <location>
        <begin position="224"/>
        <end position="251"/>
    </location>
</feature>
<gene>
    <name evidence="9" type="ORF">Q8A70_26780</name>
</gene>
<proteinExistence type="inferred from homology"/>
<keyword evidence="5 8" id="KW-0812">Transmembrane</keyword>
<feature type="transmembrane region" description="Helical" evidence="8">
    <location>
        <begin position="39"/>
        <end position="57"/>
    </location>
</feature>
<keyword evidence="4" id="KW-0533">Nickel</keyword>
<feature type="transmembrane region" description="Helical" evidence="8">
    <location>
        <begin position="263"/>
        <end position="290"/>
    </location>
</feature>
<protein>
    <recommendedName>
        <fullName evidence="8">Nickel/cobalt efflux system</fullName>
    </recommendedName>
</protein>
<dbReference type="NCBIfam" id="TIGR00802">
    <property type="entry name" value="nico"/>
    <property type="match status" value="1"/>
</dbReference>
<dbReference type="PANTHER" id="PTHR31611:SF0">
    <property type="entry name" value="HIGH-AFFINITY NICKEL TRANSPORT PROTEIN NIC1"/>
    <property type="match status" value="1"/>
</dbReference>
<dbReference type="InterPro" id="IPR011541">
    <property type="entry name" value="Ni/Co_transpt_high_affinity"/>
</dbReference>
<sequence>MSGASGDSLRPRIIGILVPLVAANLLVWLWALLAFHDHPVLLGTALLAFTFGLRHAVDADHIAAIDNVTRKFMQDGQRPLAVGLFFSLGHATVVIAMSVGIAFAAARVQQEVESFRTIGGIVSTSVSAFFLFAIAALNIVILRAVYRSFQAVKRGERLVEEDLDLLLNHRGLIARLLRPLFRMVRHSWQMFPVGLLFGLGFDTATEVALFGISAAEAAKGHSLWIILVFPALFTAGMALVDTLDGILMVGAYGWAFKRPIRKLYYNLTITSVSVLVAVLIGSIETLGLIAEKLELTGAFWSSVAALTENFGLLGYLIIAIFGLSWLVSLLVYRLRGYDRIEAEFEPAGETSG</sequence>
<evidence type="ECO:0000256" key="8">
    <source>
        <dbReference type="RuleBase" id="RU362101"/>
    </source>
</evidence>
<comment type="caution">
    <text evidence="9">The sequence shown here is derived from an EMBL/GenBank/DDBJ whole genome shotgun (WGS) entry which is preliminary data.</text>
</comment>
<evidence type="ECO:0000256" key="5">
    <source>
        <dbReference type="ARBA" id="ARBA00022692"/>
    </source>
</evidence>
<accession>A0ABU0YUA5</accession>
<feature type="transmembrane region" description="Helical" evidence="8">
    <location>
        <begin position="126"/>
        <end position="146"/>
    </location>
</feature>
<organism evidence="9 10">
    <name type="scientific">Dongia sedimenti</name>
    <dbReference type="NCBI Taxonomy" id="3064282"/>
    <lineage>
        <taxon>Bacteria</taxon>
        <taxon>Pseudomonadati</taxon>
        <taxon>Pseudomonadota</taxon>
        <taxon>Alphaproteobacteria</taxon>
        <taxon>Rhodospirillales</taxon>
        <taxon>Dongiaceae</taxon>
        <taxon>Dongia</taxon>
    </lineage>
</organism>
<evidence type="ECO:0000256" key="7">
    <source>
        <dbReference type="ARBA" id="ARBA00023136"/>
    </source>
</evidence>
<evidence type="ECO:0000313" key="9">
    <source>
        <dbReference type="EMBL" id="MDQ7251319.1"/>
    </source>
</evidence>
<evidence type="ECO:0000256" key="1">
    <source>
        <dbReference type="ARBA" id="ARBA00004127"/>
    </source>
</evidence>
<keyword evidence="3 8" id="KW-0813">Transport</keyword>
<feature type="transmembrane region" description="Helical" evidence="8">
    <location>
        <begin position="80"/>
        <end position="106"/>
    </location>
</feature>
<dbReference type="PANTHER" id="PTHR31611">
    <property type="entry name" value="HIGH-AFFINITY NICKEL TRANSPORT PROTEIN NIC1"/>
    <property type="match status" value="1"/>
</dbReference>
<evidence type="ECO:0000313" key="10">
    <source>
        <dbReference type="Proteomes" id="UP001230156"/>
    </source>
</evidence>
<dbReference type="EMBL" id="JAUYVI010000010">
    <property type="protein sequence ID" value="MDQ7251319.1"/>
    <property type="molecule type" value="Genomic_DNA"/>
</dbReference>
<keyword evidence="7 8" id="KW-0472">Membrane</keyword>
<evidence type="ECO:0000256" key="2">
    <source>
        <dbReference type="ARBA" id="ARBA00010892"/>
    </source>
</evidence>
<keyword evidence="6 8" id="KW-1133">Transmembrane helix</keyword>
<keyword evidence="10" id="KW-1185">Reference proteome</keyword>
<name>A0ABU0YUA5_9PROT</name>
<comment type="similarity">
    <text evidence="2 8">Belongs to the NiCoT transporter (TC 2.A.52) family.</text>
</comment>
<dbReference type="InterPro" id="IPR004688">
    <property type="entry name" value="Ni/Co_transpt"/>
</dbReference>
<evidence type="ECO:0000256" key="3">
    <source>
        <dbReference type="ARBA" id="ARBA00022448"/>
    </source>
</evidence>